<comment type="subunit">
    <text evidence="4">Dimer of large and small chains.</text>
</comment>
<dbReference type="PANTHER" id="PTHR30239">
    <property type="entry name" value="ACETOLACTATE SYNTHASE SMALL SUBUNIT"/>
    <property type="match status" value="1"/>
</dbReference>
<organism evidence="10 11">
    <name type="scientific">Humidesulfovibrio mexicanus</name>
    <dbReference type="NCBI Taxonomy" id="147047"/>
    <lineage>
        <taxon>Bacteria</taxon>
        <taxon>Pseudomonadati</taxon>
        <taxon>Thermodesulfobacteriota</taxon>
        <taxon>Desulfovibrionia</taxon>
        <taxon>Desulfovibrionales</taxon>
        <taxon>Desulfovibrionaceae</taxon>
        <taxon>Humidesulfovibrio</taxon>
    </lineage>
</organism>
<name>A0A238YC00_9BACT</name>
<protein>
    <recommendedName>
        <fullName evidence="5">acetolactate synthase</fullName>
        <ecNumber evidence="5">2.2.1.6</ecNumber>
    </recommendedName>
</protein>
<keyword evidence="7" id="KW-0100">Branched-chain amino acid biosynthesis</keyword>
<dbReference type="Proteomes" id="UP000198324">
    <property type="component" value="Unassembled WGS sequence"/>
</dbReference>
<dbReference type="InterPro" id="IPR004789">
    <property type="entry name" value="Acetalactate_synth_ssu"/>
</dbReference>
<comment type="pathway">
    <text evidence="2">Amino-acid biosynthesis; L-valine biosynthesis; L-valine from pyruvate: step 1/4.</text>
</comment>
<evidence type="ECO:0000259" key="9">
    <source>
        <dbReference type="PROSITE" id="PS51671"/>
    </source>
</evidence>
<proteinExistence type="inferred from homology"/>
<accession>A0A238YC00</accession>
<dbReference type="GO" id="GO:0009097">
    <property type="term" value="P:isoleucine biosynthetic process"/>
    <property type="evidence" value="ECO:0007669"/>
    <property type="project" value="UniProtKB-UniPathway"/>
</dbReference>
<dbReference type="Gene3D" id="3.30.70.260">
    <property type="match status" value="1"/>
</dbReference>
<dbReference type="SUPFAM" id="SSF55021">
    <property type="entry name" value="ACT-like"/>
    <property type="match status" value="1"/>
</dbReference>
<evidence type="ECO:0000256" key="4">
    <source>
        <dbReference type="ARBA" id="ARBA00011744"/>
    </source>
</evidence>
<keyword evidence="6" id="KW-0028">Amino-acid biosynthesis</keyword>
<dbReference type="EC" id="2.2.1.6" evidence="5"/>
<dbReference type="CDD" id="cd04878">
    <property type="entry name" value="ACT_AHAS"/>
    <property type="match status" value="1"/>
</dbReference>
<comment type="catalytic activity">
    <reaction evidence="8">
        <text>2 pyruvate + H(+) = (2S)-2-acetolactate + CO2</text>
        <dbReference type="Rhea" id="RHEA:25249"/>
        <dbReference type="ChEBI" id="CHEBI:15361"/>
        <dbReference type="ChEBI" id="CHEBI:15378"/>
        <dbReference type="ChEBI" id="CHEBI:16526"/>
        <dbReference type="ChEBI" id="CHEBI:58476"/>
        <dbReference type="EC" id="2.2.1.6"/>
    </reaction>
</comment>
<dbReference type="NCBIfam" id="NF006036">
    <property type="entry name" value="PRK08178.1"/>
    <property type="match status" value="1"/>
</dbReference>
<dbReference type="InterPro" id="IPR045865">
    <property type="entry name" value="ACT-like_dom_sf"/>
</dbReference>
<sequence>MTAEDKLMALRLTVNNHPGVMTHVCGLFARRAFNVEGILCTPQSGGGAAGTSRIWLLVHRDERLEQMIRQVRKLYDVLEVLAFEADGSALSRMDACMAGWEAAGPSAQSAA</sequence>
<comment type="pathway">
    <text evidence="1">Amino-acid biosynthesis; L-isoleucine biosynthesis; L-isoleucine from 2-oxobutanoate: step 1/4.</text>
</comment>
<dbReference type="InterPro" id="IPR039557">
    <property type="entry name" value="AHAS_ACT"/>
</dbReference>
<evidence type="ECO:0000256" key="1">
    <source>
        <dbReference type="ARBA" id="ARBA00004974"/>
    </source>
</evidence>
<evidence type="ECO:0000313" key="11">
    <source>
        <dbReference type="Proteomes" id="UP000198324"/>
    </source>
</evidence>
<dbReference type="AlphaFoldDB" id="A0A238YC00"/>
<evidence type="ECO:0000256" key="8">
    <source>
        <dbReference type="ARBA" id="ARBA00048670"/>
    </source>
</evidence>
<comment type="similarity">
    <text evidence="3">Belongs to the acetolactate synthase small subunit family.</text>
</comment>
<evidence type="ECO:0000256" key="3">
    <source>
        <dbReference type="ARBA" id="ARBA00006341"/>
    </source>
</evidence>
<dbReference type="RefSeq" id="WP_089271937.1">
    <property type="nucleotide sequence ID" value="NZ_FZOC01000001.1"/>
</dbReference>
<dbReference type="InterPro" id="IPR002912">
    <property type="entry name" value="ACT_dom"/>
</dbReference>
<dbReference type="PANTHER" id="PTHR30239:SF4">
    <property type="entry name" value="ACETOLACTATE SYNTHASE ISOZYME 1 SMALL SUBUNIT"/>
    <property type="match status" value="1"/>
</dbReference>
<evidence type="ECO:0000256" key="2">
    <source>
        <dbReference type="ARBA" id="ARBA00005025"/>
    </source>
</evidence>
<dbReference type="UniPathway" id="UPA00047">
    <property type="reaction ID" value="UER00055"/>
</dbReference>
<evidence type="ECO:0000256" key="7">
    <source>
        <dbReference type="ARBA" id="ARBA00023304"/>
    </source>
</evidence>
<dbReference type="GO" id="GO:1990610">
    <property type="term" value="F:acetolactate synthase regulator activity"/>
    <property type="evidence" value="ECO:0007669"/>
    <property type="project" value="InterPro"/>
</dbReference>
<keyword evidence="11" id="KW-1185">Reference proteome</keyword>
<dbReference type="PROSITE" id="PS51671">
    <property type="entry name" value="ACT"/>
    <property type="match status" value="1"/>
</dbReference>
<evidence type="ECO:0000256" key="6">
    <source>
        <dbReference type="ARBA" id="ARBA00022605"/>
    </source>
</evidence>
<dbReference type="InterPro" id="IPR054480">
    <property type="entry name" value="AHAS_small-like_ACT"/>
</dbReference>
<dbReference type="EMBL" id="FZOC01000001">
    <property type="protein sequence ID" value="SNR67879.1"/>
    <property type="molecule type" value="Genomic_DNA"/>
</dbReference>
<reference evidence="10 11" key="1">
    <citation type="submission" date="2017-06" db="EMBL/GenBank/DDBJ databases">
        <authorList>
            <person name="Kim H.J."/>
            <person name="Triplett B.A."/>
        </authorList>
    </citation>
    <scope>NUCLEOTIDE SEQUENCE [LARGE SCALE GENOMIC DNA]</scope>
    <source>
        <strain evidence="10 11">DSM 13116</strain>
    </source>
</reference>
<dbReference type="UniPathway" id="UPA00049">
    <property type="reaction ID" value="UER00059"/>
</dbReference>
<dbReference type="GO" id="GO:0005829">
    <property type="term" value="C:cytosol"/>
    <property type="evidence" value="ECO:0007669"/>
    <property type="project" value="TreeGrafter"/>
</dbReference>
<dbReference type="OrthoDB" id="9787365at2"/>
<dbReference type="GO" id="GO:0003984">
    <property type="term" value="F:acetolactate synthase activity"/>
    <property type="evidence" value="ECO:0007669"/>
    <property type="project" value="UniProtKB-EC"/>
</dbReference>
<dbReference type="GO" id="GO:0009099">
    <property type="term" value="P:L-valine biosynthetic process"/>
    <property type="evidence" value="ECO:0007669"/>
    <property type="project" value="UniProtKB-UniPathway"/>
</dbReference>
<evidence type="ECO:0000256" key="5">
    <source>
        <dbReference type="ARBA" id="ARBA00013145"/>
    </source>
</evidence>
<dbReference type="Pfam" id="PF22629">
    <property type="entry name" value="ACT_AHAS_ss"/>
    <property type="match status" value="1"/>
</dbReference>
<feature type="domain" description="ACT" evidence="9">
    <location>
        <begin position="9"/>
        <end position="85"/>
    </location>
</feature>
<evidence type="ECO:0000313" key="10">
    <source>
        <dbReference type="EMBL" id="SNR67879.1"/>
    </source>
</evidence>
<gene>
    <name evidence="10" type="ORF">SAMN04488503_0811</name>
</gene>